<evidence type="ECO:0000313" key="3">
    <source>
        <dbReference type="Proteomes" id="UP000321934"/>
    </source>
</evidence>
<dbReference type="EMBL" id="CP029077">
    <property type="protein sequence ID" value="QED23295.1"/>
    <property type="molecule type" value="Genomic_DNA"/>
</dbReference>
<keyword evidence="3" id="KW-1185">Reference proteome</keyword>
<keyword evidence="1" id="KW-0175">Coiled coil</keyword>
<evidence type="ECO:0000256" key="1">
    <source>
        <dbReference type="SAM" id="Coils"/>
    </source>
</evidence>
<dbReference type="AlphaFoldDB" id="A0A5B8XEI0"/>
<reference evidence="2 3" key="1">
    <citation type="journal article" date="2019" name="ISME J.">
        <title>Deianiraea, an extracellular bacterium associated with the ciliate Paramecium, suggests an alternative scenario for the evolution of Rickettsiales.</title>
        <authorList>
            <person name="Castelli M."/>
            <person name="Sabaneyeva E."/>
            <person name="Lanzoni O."/>
            <person name="Lebedeva N."/>
            <person name="Floriano A.M."/>
            <person name="Gaiarsa S."/>
            <person name="Benken K."/>
            <person name="Modeo L."/>
            <person name="Bandi C."/>
            <person name="Potekhin A."/>
            <person name="Sassera D."/>
            <person name="Petroni G."/>
        </authorList>
    </citation>
    <scope>NUCLEOTIDE SEQUENCE [LARGE SCALE GENOMIC DNA]</scope>
    <source>
        <strain evidence="2">CyL4-1</strain>
    </source>
</reference>
<gene>
    <name evidence="2" type="ORF">Deia_00498</name>
</gene>
<dbReference type="Proteomes" id="UP000321934">
    <property type="component" value="Chromosome"/>
</dbReference>
<evidence type="ECO:0000313" key="2">
    <source>
        <dbReference type="EMBL" id="QED23295.1"/>
    </source>
</evidence>
<accession>A0A5B8XEI0</accession>
<proteinExistence type="predicted"/>
<name>A0A5B8XEI0_9RICK</name>
<sequence>MSIYLVNNLEANRSMYDRFRDFLCCGGNQPEVVVVQRKENEGNTKDIFLITASHSVLSRVFQELQGGQGRQQVSTLHRNAVNIELTQDQLLHYLLNNNQSNYNYDTIKQEIIENKDEESKNNKNIEKLTEDLKASEKALSEKKNSFGIMLSKLSSVNNHNTAVSDRDIQIKMKNNSYQQQILQKKTTKTTTFSRLII</sequence>
<feature type="coiled-coil region" evidence="1">
    <location>
        <begin position="108"/>
        <end position="145"/>
    </location>
</feature>
<dbReference type="RefSeq" id="WP_146820575.1">
    <property type="nucleotide sequence ID" value="NZ_CP029077.1"/>
</dbReference>
<protein>
    <submittedName>
        <fullName evidence="2">Uncharacterized protein</fullName>
    </submittedName>
</protein>
<organism evidence="2 3">
    <name type="scientific">Candidatus Deianiraea vastatrix</name>
    <dbReference type="NCBI Taxonomy" id="2163644"/>
    <lineage>
        <taxon>Bacteria</taxon>
        <taxon>Pseudomonadati</taxon>
        <taxon>Pseudomonadota</taxon>
        <taxon>Alphaproteobacteria</taxon>
        <taxon>Rickettsiales</taxon>
        <taxon>Candidatus Deianiraeaceae</taxon>
        <taxon>Candidatus Deianiraea</taxon>
    </lineage>
</organism>